<name>A0A8J7W5V2_9FIRM</name>
<accession>A0A8J7W5V2</accession>
<dbReference type="PANTHER" id="PTHR30572">
    <property type="entry name" value="MEMBRANE COMPONENT OF TRANSPORTER-RELATED"/>
    <property type="match status" value="1"/>
</dbReference>
<evidence type="ECO:0000313" key="11">
    <source>
        <dbReference type="Proteomes" id="UP000675664"/>
    </source>
</evidence>
<sequence>MNNRDLLSLGIRNLLRRRTRTLLAVIGVVVGTCAIVVMLSIGFGLSASFQEQIESYGNLHLIDVYSGGGYMMGPGGGQTKAAVLDDKTLASIEKIKGVAAVSPKVQIYMSFGIGKYIAQASVIGIRPEVMQKFGYELQDGRLLQAGDKYAVVFGNQVPSWFYNPKKTWGSSWGGEAQVDVITDKLILTADDMYGQKRQQSSDQEKVNYKEYKAKGVGILANPSDDSAYNVYMNLDTVKTIRDEAARARKETVSKSQNYESAMVYVGDIDDVEDVSNAIREMGLQTNSLNDWLKSMQDTARMIQGILGGIGAISLFVAALGITNTMIMSIYERTKEIGVMKVIGANLSDIRKMFLLEAGMIGFIGGILGLILSLILSLLMNTVLSGIMSVMLGSIGGGGSTVSIIPWWVALGSLFFATGIGILSGYGPARRAMRLSALESLRNE</sequence>
<evidence type="ECO:0000256" key="5">
    <source>
        <dbReference type="ARBA" id="ARBA00023136"/>
    </source>
</evidence>
<keyword evidence="2" id="KW-1003">Cell membrane</keyword>
<dbReference type="GO" id="GO:0005886">
    <property type="term" value="C:plasma membrane"/>
    <property type="evidence" value="ECO:0007669"/>
    <property type="project" value="UniProtKB-SubCell"/>
</dbReference>
<evidence type="ECO:0000259" key="8">
    <source>
        <dbReference type="Pfam" id="PF02687"/>
    </source>
</evidence>
<comment type="subcellular location">
    <subcellularLocation>
        <location evidence="1">Cell membrane</location>
        <topology evidence="1">Multi-pass membrane protein</topology>
    </subcellularLocation>
</comment>
<proteinExistence type="inferred from homology"/>
<protein>
    <submittedName>
        <fullName evidence="10">ABC transporter permease</fullName>
    </submittedName>
</protein>
<reference evidence="10" key="2">
    <citation type="submission" date="2021-04" db="EMBL/GenBank/DDBJ databases">
        <authorList>
            <person name="Liu J."/>
        </authorList>
    </citation>
    <scope>NUCLEOTIDE SEQUENCE</scope>
    <source>
        <strain evidence="10">BAD-6</strain>
    </source>
</reference>
<keyword evidence="11" id="KW-1185">Reference proteome</keyword>
<evidence type="ECO:0000256" key="7">
    <source>
        <dbReference type="SAM" id="Phobius"/>
    </source>
</evidence>
<feature type="transmembrane region" description="Helical" evidence="7">
    <location>
        <begin position="21"/>
        <end position="45"/>
    </location>
</feature>
<dbReference type="RefSeq" id="WP_227019744.1">
    <property type="nucleotide sequence ID" value="NZ_JAGSND010000014.1"/>
</dbReference>
<keyword evidence="5 7" id="KW-0472">Membrane</keyword>
<dbReference type="EMBL" id="JAGSND010000014">
    <property type="protein sequence ID" value="MBR0599611.1"/>
    <property type="molecule type" value="Genomic_DNA"/>
</dbReference>
<dbReference type="PANTHER" id="PTHR30572:SF4">
    <property type="entry name" value="ABC TRANSPORTER PERMEASE YTRF"/>
    <property type="match status" value="1"/>
</dbReference>
<feature type="transmembrane region" description="Helical" evidence="7">
    <location>
        <begin position="305"/>
        <end position="330"/>
    </location>
</feature>
<feature type="transmembrane region" description="Helical" evidence="7">
    <location>
        <begin position="360"/>
        <end position="383"/>
    </location>
</feature>
<evidence type="ECO:0000313" key="10">
    <source>
        <dbReference type="EMBL" id="MBR0599611.1"/>
    </source>
</evidence>
<evidence type="ECO:0000259" key="9">
    <source>
        <dbReference type="Pfam" id="PF12704"/>
    </source>
</evidence>
<dbReference type="InterPro" id="IPR050250">
    <property type="entry name" value="Macrolide_Exporter_MacB"/>
</dbReference>
<dbReference type="Pfam" id="PF12704">
    <property type="entry name" value="MacB_PCD"/>
    <property type="match status" value="1"/>
</dbReference>
<evidence type="ECO:0000256" key="2">
    <source>
        <dbReference type="ARBA" id="ARBA00022475"/>
    </source>
</evidence>
<comment type="caution">
    <text evidence="10">The sequence shown here is derived from an EMBL/GenBank/DDBJ whole genome shotgun (WGS) entry which is preliminary data.</text>
</comment>
<dbReference type="InterPro" id="IPR025857">
    <property type="entry name" value="MacB_PCD"/>
</dbReference>
<gene>
    <name evidence="10" type="ORF">KCX82_17130</name>
</gene>
<feature type="domain" description="ABC3 transporter permease C-terminal" evidence="8">
    <location>
        <begin position="309"/>
        <end position="435"/>
    </location>
</feature>
<evidence type="ECO:0000256" key="3">
    <source>
        <dbReference type="ARBA" id="ARBA00022692"/>
    </source>
</evidence>
<evidence type="ECO:0000256" key="6">
    <source>
        <dbReference type="ARBA" id="ARBA00038076"/>
    </source>
</evidence>
<reference evidence="10" key="1">
    <citation type="submission" date="2021-04" db="EMBL/GenBank/DDBJ databases">
        <title>Sinoanaerobacter chloroacetimidivorans sp. nov., an obligate anaerobic bacterium isolated from anaerobic sludge.</title>
        <authorList>
            <person name="Bao Y."/>
        </authorList>
    </citation>
    <scope>NUCLEOTIDE SEQUENCE</scope>
    <source>
        <strain evidence="10">BAD-6</strain>
    </source>
</reference>
<dbReference type="AlphaFoldDB" id="A0A8J7W5V2"/>
<comment type="similarity">
    <text evidence="6">Belongs to the ABC-4 integral membrane protein family.</text>
</comment>
<organism evidence="10 11">
    <name type="scientific">Sinanaerobacter chloroacetimidivorans</name>
    <dbReference type="NCBI Taxonomy" id="2818044"/>
    <lineage>
        <taxon>Bacteria</taxon>
        <taxon>Bacillati</taxon>
        <taxon>Bacillota</taxon>
        <taxon>Clostridia</taxon>
        <taxon>Peptostreptococcales</taxon>
        <taxon>Anaerovoracaceae</taxon>
        <taxon>Sinanaerobacter</taxon>
    </lineage>
</organism>
<dbReference type="GO" id="GO:0022857">
    <property type="term" value="F:transmembrane transporter activity"/>
    <property type="evidence" value="ECO:0007669"/>
    <property type="project" value="TreeGrafter"/>
</dbReference>
<feature type="transmembrane region" description="Helical" evidence="7">
    <location>
        <begin position="403"/>
        <end position="425"/>
    </location>
</feature>
<dbReference type="Proteomes" id="UP000675664">
    <property type="component" value="Unassembled WGS sequence"/>
</dbReference>
<evidence type="ECO:0000256" key="4">
    <source>
        <dbReference type="ARBA" id="ARBA00022989"/>
    </source>
</evidence>
<keyword evidence="4 7" id="KW-1133">Transmembrane helix</keyword>
<feature type="domain" description="MacB-like periplasmic core" evidence="9">
    <location>
        <begin position="21"/>
        <end position="280"/>
    </location>
</feature>
<dbReference type="Pfam" id="PF02687">
    <property type="entry name" value="FtsX"/>
    <property type="match status" value="1"/>
</dbReference>
<evidence type="ECO:0000256" key="1">
    <source>
        <dbReference type="ARBA" id="ARBA00004651"/>
    </source>
</evidence>
<dbReference type="InterPro" id="IPR003838">
    <property type="entry name" value="ABC3_permease_C"/>
</dbReference>
<keyword evidence="3 7" id="KW-0812">Transmembrane</keyword>